<evidence type="ECO:0000313" key="8">
    <source>
        <dbReference type="EMBL" id="VDL89623.1"/>
    </source>
</evidence>
<dbReference type="InterPro" id="IPR051856">
    <property type="entry name" value="CSR-E3_Ligase_Protein"/>
</dbReference>
<dbReference type="PANTHER" id="PTHR21041:SF17">
    <property type="entry name" value="E3 UBIQUITIN-PROTEIN LIGASE DCST1"/>
    <property type="match status" value="1"/>
</dbReference>
<evidence type="ECO:0000256" key="5">
    <source>
        <dbReference type="SAM" id="MobiDB-lite"/>
    </source>
</evidence>
<feature type="compositionally biased region" description="Basic and acidic residues" evidence="5">
    <location>
        <begin position="1309"/>
        <end position="1320"/>
    </location>
</feature>
<keyword evidence="3 6" id="KW-1133">Transmembrane helix</keyword>
<dbReference type="SUPFAM" id="SSF48652">
    <property type="entry name" value="Tetraspanin"/>
    <property type="match status" value="1"/>
</dbReference>
<proteinExistence type="predicted"/>
<evidence type="ECO:0000256" key="2">
    <source>
        <dbReference type="ARBA" id="ARBA00022692"/>
    </source>
</evidence>
<keyword evidence="2 6" id="KW-0812">Transmembrane</keyword>
<evidence type="ECO:0000256" key="4">
    <source>
        <dbReference type="ARBA" id="ARBA00023136"/>
    </source>
</evidence>
<feature type="transmembrane region" description="Helical" evidence="6">
    <location>
        <begin position="946"/>
        <end position="967"/>
    </location>
</feature>
<feature type="transmembrane region" description="Helical" evidence="6">
    <location>
        <begin position="488"/>
        <end position="509"/>
    </location>
</feature>
<keyword evidence="9" id="KW-1185">Reference proteome</keyword>
<accession>A0A183SG90</accession>
<evidence type="ECO:0000256" key="6">
    <source>
        <dbReference type="SAM" id="Phobius"/>
    </source>
</evidence>
<dbReference type="GO" id="GO:0016020">
    <property type="term" value="C:membrane"/>
    <property type="evidence" value="ECO:0007669"/>
    <property type="project" value="UniProtKB-SubCell"/>
</dbReference>
<feature type="region of interest" description="Disordered" evidence="5">
    <location>
        <begin position="1301"/>
        <end position="1320"/>
    </location>
</feature>
<feature type="compositionally biased region" description="Low complexity" evidence="5">
    <location>
        <begin position="607"/>
        <end position="621"/>
    </location>
</feature>
<name>A0A183SG90_SCHSO</name>
<protein>
    <submittedName>
        <fullName evidence="10">DC_STAMP domain-containing protein</fullName>
    </submittedName>
</protein>
<dbReference type="InterPro" id="IPR018499">
    <property type="entry name" value="Tetraspanin/Peripherin"/>
</dbReference>
<evidence type="ECO:0000313" key="10">
    <source>
        <dbReference type="WBParaSite" id="SSLN_0000333801-mRNA-1"/>
    </source>
</evidence>
<dbReference type="PANTHER" id="PTHR21041">
    <property type="entry name" value="DENDRITIC CELL-SPECIFIC TRANSMEMBRANE PROTEIN"/>
    <property type="match status" value="1"/>
</dbReference>
<evidence type="ECO:0000313" key="9">
    <source>
        <dbReference type="Proteomes" id="UP000275846"/>
    </source>
</evidence>
<reference evidence="8 9" key="2">
    <citation type="submission" date="2018-11" db="EMBL/GenBank/DDBJ databases">
        <authorList>
            <consortium name="Pathogen Informatics"/>
        </authorList>
    </citation>
    <scope>NUCLEOTIDE SEQUENCE [LARGE SCALE GENOMIC DNA]</scope>
    <source>
        <strain evidence="8 9">NST_G2</strain>
    </source>
</reference>
<feature type="region of interest" description="Disordered" evidence="5">
    <location>
        <begin position="580"/>
        <end position="659"/>
    </location>
</feature>
<dbReference type="Proteomes" id="UP000275846">
    <property type="component" value="Unassembled WGS sequence"/>
</dbReference>
<dbReference type="InterPro" id="IPR008952">
    <property type="entry name" value="Tetraspanin_EC2_sf"/>
</dbReference>
<evidence type="ECO:0000256" key="3">
    <source>
        <dbReference type="ARBA" id="ARBA00022989"/>
    </source>
</evidence>
<comment type="subcellular location">
    <subcellularLocation>
        <location evidence="1">Membrane</location>
        <topology evidence="1">Multi-pass membrane protein</topology>
    </subcellularLocation>
</comment>
<feature type="transmembrane region" description="Helical" evidence="6">
    <location>
        <begin position="440"/>
        <end position="458"/>
    </location>
</feature>
<feature type="compositionally biased region" description="Basic and acidic residues" evidence="5">
    <location>
        <begin position="713"/>
        <end position="722"/>
    </location>
</feature>
<dbReference type="OrthoDB" id="5985669at2759"/>
<feature type="transmembrane region" description="Helical" evidence="6">
    <location>
        <begin position="104"/>
        <end position="125"/>
    </location>
</feature>
<feature type="transmembrane region" description="Helical" evidence="6">
    <location>
        <begin position="12"/>
        <end position="32"/>
    </location>
</feature>
<gene>
    <name evidence="8" type="ORF">SSLN_LOCUS3238</name>
</gene>
<feature type="transmembrane region" description="Helical" evidence="6">
    <location>
        <begin position="1039"/>
        <end position="1063"/>
    </location>
</feature>
<feature type="transmembrane region" description="Helical" evidence="6">
    <location>
        <begin position="284"/>
        <end position="305"/>
    </location>
</feature>
<dbReference type="InterPro" id="IPR012858">
    <property type="entry name" value="DC_STAMP-like"/>
</dbReference>
<feature type="transmembrane region" description="Helical" evidence="6">
    <location>
        <begin position="58"/>
        <end position="76"/>
    </location>
</feature>
<dbReference type="Gene3D" id="1.10.1450.10">
    <property type="entry name" value="Tetraspanin"/>
    <property type="match status" value="1"/>
</dbReference>
<feature type="transmembrane region" description="Helical" evidence="6">
    <location>
        <begin position="516"/>
        <end position="535"/>
    </location>
</feature>
<organism evidence="10">
    <name type="scientific">Schistocephalus solidus</name>
    <name type="common">Tapeworm</name>
    <dbReference type="NCBI Taxonomy" id="70667"/>
    <lineage>
        <taxon>Eukaryota</taxon>
        <taxon>Metazoa</taxon>
        <taxon>Spiralia</taxon>
        <taxon>Lophotrochozoa</taxon>
        <taxon>Platyhelminthes</taxon>
        <taxon>Cestoda</taxon>
        <taxon>Eucestoda</taxon>
        <taxon>Diphyllobothriidea</taxon>
        <taxon>Diphyllobothriidae</taxon>
        <taxon>Schistocephalus</taxon>
    </lineage>
</organism>
<reference evidence="10" key="1">
    <citation type="submission" date="2016-06" db="UniProtKB">
        <authorList>
            <consortium name="WormBaseParasite"/>
        </authorList>
    </citation>
    <scope>IDENTIFICATION</scope>
</reference>
<evidence type="ECO:0000259" key="7">
    <source>
        <dbReference type="Pfam" id="PF07782"/>
    </source>
</evidence>
<keyword evidence="4 6" id="KW-0472">Membrane</keyword>
<feature type="transmembrane region" description="Helical" evidence="6">
    <location>
        <begin position="1135"/>
        <end position="1154"/>
    </location>
</feature>
<dbReference type="Pfam" id="PF07782">
    <property type="entry name" value="DC_STAMP"/>
    <property type="match status" value="1"/>
</dbReference>
<dbReference type="EMBL" id="UYSU01032474">
    <property type="protein sequence ID" value="VDL89623.1"/>
    <property type="molecule type" value="Genomic_DNA"/>
</dbReference>
<dbReference type="WBParaSite" id="SSLN_0000333801-mRNA-1">
    <property type="protein sequence ID" value="SSLN_0000333801-mRNA-1"/>
    <property type="gene ID" value="SSLN_0000333801"/>
</dbReference>
<evidence type="ECO:0000256" key="1">
    <source>
        <dbReference type="ARBA" id="ARBA00004141"/>
    </source>
</evidence>
<feature type="domain" description="Dendritic cell-specific transmembrane protein-like" evidence="7">
    <location>
        <begin position="982"/>
        <end position="1177"/>
    </location>
</feature>
<feature type="compositionally biased region" description="Acidic residues" evidence="5">
    <location>
        <begin position="623"/>
        <end position="652"/>
    </location>
</feature>
<dbReference type="Pfam" id="PF00335">
    <property type="entry name" value="Tetraspanin"/>
    <property type="match status" value="1"/>
</dbReference>
<sequence length="1320" mass="148750">MQTARRVRLLRCCTKSCTLLILHSLLVLYVYLQVNPFTVLLTEGVSVPVVHIRIGRRIFYTTVFHFFAAIFCRRYWHASWKRLKKLGEDKIEEVLIQKARKRHYFVRPLTLVMLSVGIYTVLMAYDDLGLLEADVPDYLYRLIHGVRLKYLTQNTTVKHKMMLKMDALQRSFRCCGVNSIQDWNGLEVIDDSLVVKDGLPLAKNASHEEEEEEFNPYKEEHLFIPNSCVDTLKARLISNRMRTELQDALAGYPLNDILTQAPVFDSGCAPVIISYLQEHLPTTLNITCNTTLLLLIWLTTCSFLLDRLDPGHSKLPPKNTKTDYVSNSKLLQAIQGTALFAQPAKLQLAFGTVRGEWLRREMKVGWILGGKHHQQHCEYLRRIYKRRSDYPGQIKKSAFRRFLRSYLPLMEAVIYADGDVRREIEGNDYYGGYLASSCRVIIFALYGYLCAVILLATFPTHHGDVSGASQLESSQALRARTLNEAKTAAALIHISGMYVHFVFIVAAVISRRFRCFLAMLIPTLGLTAGQSFLAAELTHVTVAGPFRGIMSNLRAAGGTLTCLMELSGNITRDATRLLKPGMKPITDEETPGAPLRNSEVGAKNKKTSTAAGIKATAGKTINPDEDYEHEDVIDEESERVEDDENDDDEDEDKERIGGGKEKINKTKGIKYPKLKSIMEFSNYFVQVIELTAGHAENATKRYINLTEPLEKELTSHGQENKNVDLPQPPSFAHNEAASSNAAVEKQFEEENTKMTISAKENFIRKQKEVSKRLQTIFKNVDASASKKETVQKAVDFGAKIEDSIRSQLTNTCMILHRTRTQQCNLVAIESCYQVQKLASIAARFPILIASWCSREVLKGTACPTQAALKKAIDECSRSGYNIGLRDGLGAQFAMAKNNLQDVQKAFKVKIGYEKVKTVASSTKARMHDSAMAVEKLAYLTMDATRVLFAFVMAASTLLRLLFVLLLVKAQTYISKYLLDVDFDNVYVEDVYEDIDARRKNEGRMYLLPLKAHERKAFFWHRRGYTPAELLRAIVTFMKYIALGIALTMMFAVDAYLYSMMVILDEASRAEVRLGAKARETDVNAAAVKILGDGFLAEALSGIVTSFKMLMDVDLQYRLSQCAPNIITSSANMRQYFLSVWAVLLLLALISGYLLRMRHHILGFFYPPAHRRRQVHLYNTMLVNRQRDLTTNRNMVIHHASMGRLQTLGQRTGKVTGLAELAPSMAAAAGLARATCILCHDRLAVKPDVMYLCPVDGCAICRQCQLRISNDRNFCIACVNRNEDDMDEALLQLVSQTSEMVWSKKKGSRKQSETSKAKKTV</sequence>
<feature type="region of interest" description="Disordered" evidence="5">
    <location>
        <begin position="713"/>
        <end position="745"/>
    </location>
</feature>